<evidence type="ECO:0000256" key="11">
    <source>
        <dbReference type="ARBA" id="ARBA00023242"/>
    </source>
</evidence>
<evidence type="ECO:0000256" key="12">
    <source>
        <dbReference type="PROSITE-ProRule" id="PRU00042"/>
    </source>
</evidence>
<name>A0A452FUJ3_CAPHI</name>
<evidence type="ECO:0000256" key="7">
    <source>
        <dbReference type="ARBA" id="ARBA00022833"/>
    </source>
</evidence>
<dbReference type="GO" id="GO:0005634">
    <property type="term" value="C:nucleus"/>
    <property type="evidence" value="ECO:0007669"/>
    <property type="project" value="UniProtKB-SubCell"/>
</dbReference>
<evidence type="ECO:0000256" key="9">
    <source>
        <dbReference type="ARBA" id="ARBA00023125"/>
    </source>
</evidence>
<protein>
    <submittedName>
        <fullName evidence="17">Zinc finger and SCAN domain containing 25</fullName>
    </submittedName>
</protein>
<feature type="domain" description="C2H2-type" evidence="15">
    <location>
        <begin position="408"/>
        <end position="435"/>
    </location>
</feature>
<dbReference type="FunFam" id="3.30.160.60:FF:000088">
    <property type="entry name" value="Zinc finger and SCAN domain containing 2"/>
    <property type="match status" value="1"/>
</dbReference>
<feature type="domain" description="SCAN box" evidence="16">
    <location>
        <begin position="35"/>
        <end position="118"/>
    </location>
</feature>
<dbReference type="PANTHER" id="PTHR23226">
    <property type="entry name" value="ZINC FINGER AND SCAN DOMAIN-CONTAINING"/>
    <property type="match status" value="1"/>
</dbReference>
<dbReference type="EMBL" id="LWLT01000031">
    <property type="status" value="NOT_ANNOTATED_CDS"/>
    <property type="molecule type" value="Genomic_DNA"/>
</dbReference>
<dbReference type="FunFam" id="3.30.160.60:FF:000912">
    <property type="entry name" value="Zinc finger protein 660"/>
    <property type="match status" value="1"/>
</dbReference>
<evidence type="ECO:0000256" key="13">
    <source>
        <dbReference type="PROSITE-ProRule" id="PRU00187"/>
    </source>
</evidence>
<comment type="subcellular location">
    <subcellularLocation>
        <location evidence="2 13">Nucleus</location>
    </subcellularLocation>
</comment>
<evidence type="ECO:0000313" key="18">
    <source>
        <dbReference type="Proteomes" id="UP000291000"/>
    </source>
</evidence>
<keyword evidence="8" id="KW-0805">Transcription regulation</keyword>
<comment type="function">
    <text evidence="1">May be involved in transcriptional regulation.</text>
</comment>
<dbReference type="SMART" id="SM00355">
    <property type="entry name" value="ZnF_C2H2"/>
    <property type="match status" value="7"/>
</dbReference>
<evidence type="ECO:0000256" key="4">
    <source>
        <dbReference type="ARBA" id="ARBA00022723"/>
    </source>
</evidence>
<dbReference type="SUPFAM" id="SSF47353">
    <property type="entry name" value="Retrovirus capsid dimerization domain-like"/>
    <property type="match status" value="1"/>
</dbReference>
<dbReference type="Ensembl" id="ENSCHIT00000035758.1">
    <property type="protein sequence ID" value="ENSCHIP00000027889.1"/>
    <property type="gene ID" value="ENSCHIG00000023626.1"/>
</dbReference>
<feature type="compositionally biased region" description="Basic and acidic residues" evidence="14">
    <location>
        <begin position="15"/>
        <end position="29"/>
    </location>
</feature>
<feature type="region of interest" description="Disordered" evidence="14">
    <location>
        <begin position="228"/>
        <end position="252"/>
    </location>
</feature>
<dbReference type="FunFam" id="3.30.160.60:FF:000850">
    <property type="entry name" value="Zinc finger and SCAN domain containing 25"/>
    <property type="match status" value="1"/>
</dbReference>
<dbReference type="InterPro" id="IPR038269">
    <property type="entry name" value="SCAN_sf"/>
</dbReference>
<keyword evidence="7" id="KW-0862">Zinc</keyword>
<sequence length="466" mass="53342">MAEEPQQQMGGPVVKLEKELPWGRTREDPSPETFRLRFRQFRYQEAAGPQEALRELQELCRQWLRPELHTKEQILELLVLEQFLTILPREFYAWIWEHGPESGKALVAMVEDFTQRALEAKAVPCHVQGQREETALCRDPWEPSVHLGPVEVKPEWGMPHGEGVQGLDRGAEEQLSQDPGEGTQAFQEQGLGSKDKEAKTQLADPKGQLACGRAERCGEASLQGSELGRPCEQEAGNSLGNAPGLLPPQHSVAPLPDDLQTHSSFWKPFQCPECGKGFSRSSNLVRHQRTHEEEKSYSCGECGKGFALREYLLKHQRTHLGRRPHVCSECWKTFSQRHHLAVHQRSHTGEKPFQCADCWRSFSRRQHLQVHRRTHTGEKPYTCECGKRFSRNANLAVHRRTHTGEKPYGCQVCGKRFSKGERLVRHQRIHTGEKPYRCPACGRSFNQRSILNRHQKTQHRQEPPGQ</sequence>
<evidence type="ECO:0000256" key="2">
    <source>
        <dbReference type="ARBA" id="ARBA00004123"/>
    </source>
</evidence>
<comment type="similarity">
    <text evidence="3">Belongs to the krueppel C2H2-type zinc-finger protein family.</text>
</comment>
<dbReference type="AlphaFoldDB" id="A0A452FUJ3"/>
<accession>A0A452FUJ3</accession>
<keyword evidence="6 12" id="KW-0863">Zinc-finger</keyword>
<dbReference type="Bgee" id="ENSCHIG00000023626">
    <property type="expression patterns" value="Expressed in thymus and 18 other cell types or tissues"/>
</dbReference>
<dbReference type="InterPro" id="IPR036236">
    <property type="entry name" value="Znf_C2H2_sf"/>
</dbReference>
<keyword evidence="18" id="KW-1185">Reference proteome</keyword>
<dbReference type="GO" id="GO:0000978">
    <property type="term" value="F:RNA polymerase II cis-regulatory region sequence-specific DNA binding"/>
    <property type="evidence" value="ECO:0007669"/>
    <property type="project" value="TreeGrafter"/>
</dbReference>
<dbReference type="GeneTree" id="ENSGT00940000162113"/>
<dbReference type="PROSITE" id="PS00028">
    <property type="entry name" value="ZINC_FINGER_C2H2_1"/>
    <property type="match status" value="6"/>
</dbReference>
<organism evidence="17 18">
    <name type="scientific">Capra hircus</name>
    <name type="common">Goat</name>
    <dbReference type="NCBI Taxonomy" id="9925"/>
    <lineage>
        <taxon>Eukaryota</taxon>
        <taxon>Metazoa</taxon>
        <taxon>Chordata</taxon>
        <taxon>Craniata</taxon>
        <taxon>Vertebrata</taxon>
        <taxon>Euteleostomi</taxon>
        <taxon>Mammalia</taxon>
        <taxon>Eutheria</taxon>
        <taxon>Laurasiatheria</taxon>
        <taxon>Artiodactyla</taxon>
        <taxon>Ruminantia</taxon>
        <taxon>Pecora</taxon>
        <taxon>Bovidae</taxon>
        <taxon>Caprinae</taxon>
        <taxon>Capra</taxon>
    </lineage>
</organism>
<dbReference type="Gene3D" id="3.30.160.60">
    <property type="entry name" value="Classic Zinc Finger"/>
    <property type="match status" value="7"/>
</dbReference>
<dbReference type="GO" id="GO:0000981">
    <property type="term" value="F:DNA-binding transcription factor activity, RNA polymerase II-specific"/>
    <property type="evidence" value="ECO:0007669"/>
    <property type="project" value="TreeGrafter"/>
</dbReference>
<dbReference type="CDD" id="cd07936">
    <property type="entry name" value="SCAN"/>
    <property type="match status" value="1"/>
</dbReference>
<keyword evidence="9" id="KW-0238">DNA-binding</keyword>
<evidence type="ECO:0000313" key="17">
    <source>
        <dbReference type="Ensembl" id="ENSCHIP00000027889.1"/>
    </source>
</evidence>
<proteinExistence type="inferred from homology"/>
<feature type="domain" description="C2H2-type" evidence="15">
    <location>
        <begin position="325"/>
        <end position="352"/>
    </location>
</feature>
<keyword evidence="10" id="KW-0804">Transcription</keyword>
<evidence type="ECO:0000256" key="8">
    <source>
        <dbReference type="ARBA" id="ARBA00023015"/>
    </source>
</evidence>
<evidence type="ECO:0000259" key="16">
    <source>
        <dbReference type="PROSITE" id="PS50804"/>
    </source>
</evidence>
<feature type="region of interest" description="Disordered" evidence="14">
    <location>
        <begin position="1"/>
        <end position="31"/>
    </location>
</feature>
<feature type="region of interest" description="Disordered" evidence="14">
    <location>
        <begin position="172"/>
        <end position="204"/>
    </location>
</feature>
<dbReference type="FunFam" id="3.30.160.60:FF:000360">
    <property type="entry name" value="zinc finger protein 572"/>
    <property type="match status" value="1"/>
</dbReference>
<reference evidence="17 18" key="1">
    <citation type="submission" date="2016-04" db="EMBL/GenBank/DDBJ databases">
        <title>Polished mammalian reference genomes with single-molecule sequencing and chromosome conformation capture applied to the Capra hircus genome.</title>
        <authorList>
            <person name="Bickhart D.M."/>
            <person name="Koren S."/>
            <person name="Rosen B."/>
            <person name="Hastie A."/>
            <person name="Liachko I."/>
            <person name="Sullivan S.T."/>
            <person name="Burton J."/>
            <person name="Sayre B.L."/>
            <person name="Huson H.J."/>
            <person name="Lee J."/>
            <person name="Lam E."/>
            <person name="Kelley C.M."/>
            <person name="Hutchison J.L."/>
            <person name="Zhou Y."/>
            <person name="Sun J."/>
            <person name="Crisa A."/>
            <person name="Schwartz J.C."/>
            <person name="Hammond J.A."/>
            <person name="Schroeder S.G."/>
            <person name="Liu G.E."/>
            <person name="Dunham M."/>
            <person name="Shendure J."/>
            <person name="Sonstegard T.S."/>
            <person name="Phillippy A.M."/>
            <person name="Van Tassell C.P."/>
            <person name="Smith T.P."/>
        </authorList>
    </citation>
    <scope>NUCLEOTIDE SEQUENCE [LARGE SCALE GENOMIC DNA]</scope>
</reference>
<dbReference type="Pfam" id="PF13465">
    <property type="entry name" value="zf-H2C2_2"/>
    <property type="match status" value="1"/>
</dbReference>
<feature type="domain" description="C2H2-type" evidence="15">
    <location>
        <begin position="381"/>
        <end position="407"/>
    </location>
</feature>
<evidence type="ECO:0000256" key="1">
    <source>
        <dbReference type="ARBA" id="ARBA00003767"/>
    </source>
</evidence>
<gene>
    <name evidence="17" type="primary">ZSCAN25</name>
</gene>
<dbReference type="FunFam" id="3.30.160.60:FF:000464">
    <property type="entry name" value="Zinc finger and SCAN domain containing 25"/>
    <property type="match status" value="1"/>
</dbReference>
<evidence type="ECO:0000256" key="6">
    <source>
        <dbReference type="ARBA" id="ARBA00022771"/>
    </source>
</evidence>
<keyword evidence="5" id="KW-0677">Repeat</keyword>
<keyword evidence="11 13" id="KW-0539">Nucleus</keyword>
<dbReference type="Gene3D" id="1.10.4020.10">
    <property type="entry name" value="DNA breaking-rejoining enzymes"/>
    <property type="match status" value="1"/>
</dbReference>
<dbReference type="SMART" id="SM00431">
    <property type="entry name" value="SCAN"/>
    <property type="match status" value="1"/>
</dbReference>
<feature type="domain" description="C2H2-type" evidence="15">
    <location>
        <begin position="269"/>
        <end position="296"/>
    </location>
</feature>
<dbReference type="PANTHER" id="PTHR23226:SF379">
    <property type="entry name" value="C2H2-TYPE DOMAIN-CONTAINING PROTEIN"/>
    <property type="match status" value="1"/>
</dbReference>
<dbReference type="FunFam" id="1.10.4020.10:FF:000001">
    <property type="entry name" value="zinc finger protein 263 isoform X1"/>
    <property type="match status" value="1"/>
</dbReference>
<evidence type="ECO:0000256" key="14">
    <source>
        <dbReference type="SAM" id="MobiDB-lite"/>
    </source>
</evidence>
<evidence type="ECO:0000256" key="5">
    <source>
        <dbReference type="ARBA" id="ARBA00022737"/>
    </source>
</evidence>
<evidence type="ECO:0000256" key="10">
    <source>
        <dbReference type="ARBA" id="ARBA00023163"/>
    </source>
</evidence>
<feature type="domain" description="C2H2-type" evidence="15">
    <location>
        <begin position="297"/>
        <end position="324"/>
    </location>
</feature>
<dbReference type="FunFam" id="3.30.160.60:FF:000663">
    <property type="entry name" value="Zinc finger protein 45"/>
    <property type="match status" value="1"/>
</dbReference>
<evidence type="ECO:0000259" key="15">
    <source>
        <dbReference type="PROSITE" id="PS50157"/>
    </source>
</evidence>
<dbReference type="GO" id="GO:0008270">
    <property type="term" value="F:zinc ion binding"/>
    <property type="evidence" value="ECO:0007669"/>
    <property type="project" value="UniProtKB-KW"/>
</dbReference>
<dbReference type="PROSITE" id="PS50804">
    <property type="entry name" value="SCAN_BOX"/>
    <property type="match status" value="1"/>
</dbReference>
<keyword evidence="4" id="KW-0479">Metal-binding</keyword>
<dbReference type="Proteomes" id="UP000291000">
    <property type="component" value="Chromosome 25"/>
</dbReference>
<dbReference type="PROSITE" id="PS50157">
    <property type="entry name" value="ZINC_FINGER_C2H2_2"/>
    <property type="match status" value="7"/>
</dbReference>
<dbReference type="Pfam" id="PF02023">
    <property type="entry name" value="SCAN"/>
    <property type="match status" value="1"/>
</dbReference>
<dbReference type="FunFam" id="3.30.160.60:FF:000012">
    <property type="entry name" value="RB-associated KRAB zinc finger protein-like"/>
    <property type="match status" value="1"/>
</dbReference>
<dbReference type="Pfam" id="PF00096">
    <property type="entry name" value="zf-C2H2"/>
    <property type="match status" value="5"/>
</dbReference>
<dbReference type="InterPro" id="IPR013087">
    <property type="entry name" value="Znf_C2H2_type"/>
</dbReference>
<reference evidence="17" key="3">
    <citation type="submission" date="2025-09" db="UniProtKB">
        <authorList>
            <consortium name="Ensembl"/>
        </authorList>
    </citation>
    <scope>IDENTIFICATION</scope>
</reference>
<feature type="domain" description="C2H2-type" evidence="15">
    <location>
        <begin position="353"/>
        <end position="380"/>
    </location>
</feature>
<feature type="domain" description="C2H2-type" evidence="15">
    <location>
        <begin position="436"/>
        <end position="464"/>
    </location>
</feature>
<dbReference type="InterPro" id="IPR003309">
    <property type="entry name" value="SCAN_dom"/>
</dbReference>
<evidence type="ECO:0000256" key="3">
    <source>
        <dbReference type="ARBA" id="ARBA00006991"/>
    </source>
</evidence>
<reference evidence="17" key="2">
    <citation type="submission" date="2025-08" db="UniProtKB">
        <authorList>
            <consortium name="Ensembl"/>
        </authorList>
    </citation>
    <scope>IDENTIFICATION</scope>
</reference>
<dbReference type="SUPFAM" id="SSF57667">
    <property type="entry name" value="beta-beta-alpha zinc fingers"/>
    <property type="match status" value="4"/>
</dbReference>